<dbReference type="AlphaFoldDB" id="A0A9J6CID6"/>
<organism evidence="1 2">
    <name type="scientific">Polypedilum vanderplanki</name>
    <name type="common">Sleeping chironomid midge</name>
    <dbReference type="NCBI Taxonomy" id="319348"/>
    <lineage>
        <taxon>Eukaryota</taxon>
        <taxon>Metazoa</taxon>
        <taxon>Ecdysozoa</taxon>
        <taxon>Arthropoda</taxon>
        <taxon>Hexapoda</taxon>
        <taxon>Insecta</taxon>
        <taxon>Pterygota</taxon>
        <taxon>Neoptera</taxon>
        <taxon>Endopterygota</taxon>
        <taxon>Diptera</taxon>
        <taxon>Nematocera</taxon>
        <taxon>Chironomoidea</taxon>
        <taxon>Chironomidae</taxon>
        <taxon>Chironominae</taxon>
        <taxon>Polypedilum</taxon>
        <taxon>Polypedilum</taxon>
    </lineage>
</organism>
<dbReference type="Proteomes" id="UP001107558">
    <property type="component" value="Chromosome 1"/>
</dbReference>
<evidence type="ECO:0000313" key="1">
    <source>
        <dbReference type="EMBL" id="KAG5681640.1"/>
    </source>
</evidence>
<evidence type="ECO:0000313" key="2">
    <source>
        <dbReference type="Proteomes" id="UP001107558"/>
    </source>
</evidence>
<proteinExistence type="predicted"/>
<reference evidence="1" key="1">
    <citation type="submission" date="2021-03" db="EMBL/GenBank/DDBJ databases">
        <title>Chromosome level genome of the anhydrobiotic midge Polypedilum vanderplanki.</title>
        <authorList>
            <person name="Yoshida Y."/>
            <person name="Kikawada T."/>
            <person name="Gusev O."/>
        </authorList>
    </citation>
    <scope>NUCLEOTIDE SEQUENCE</scope>
    <source>
        <strain evidence="1">NIAS01</strain>
        <tissue evidence="1">Whole body or cell culture</tissue>
    </source>
</reference>
<name>A0A9J6CID6_POLVA</name>
<sequence>MAFATATLVNLVENKELVLNFLESKGIISEIKSKCNLYMQNSDSDNKTVPLFFALRIEFEEVKKKLIELITNLPLHFLSILNEVIQSIANNYLRDCGCELFIQIQQIHSSFVVINLPQREYTFSIYKEYINTSLSTFSCIISSRKPIEKYILQSTWKCTLCFNSPLIIVQKQKTVHKAPKCQICYKDCTELILNRVSSNFCSARVFETNILKNRKNYPTVSSLEIRLFDDICQDLKIGQEYIVTGIYDVFNKFYNVFSISLV</sequence>
<dbReference type="EMBL" id="JADBJN010000001">
    <property type="protein sequence ID" value="KAG5681640.1"/>
    <property type="molecule type" value="Genomic_DNA"/>
</dbReference>
<protein>
    <submittedName>
        <fullName evidence="1">Uncharacterized protein</fullName>
    </submittedName>
</protein>
<dbReference type="Gene3D" id="2.40.50.140">
    <property type="entry name" value="Nucleic acid-binding proteins"/>
    <property type="match status" value="1"/>
</dbReference>
<comment type="caution">
    <text evidence="1">The sequence shown here is derived from an EMBL/GenBank/DDBJ whole genome shotgun (WGS) entry which is preliminary data.</text>
</comment>
<dbReference type="InterPro" id="IPR012340">
    <property type="entry name" value="NA-bd_OB-fold"/>
</dbReference>
<accession>A0A9J6CID6</accession>
<keyword evidence="2" id="KW-1185">Reference proteome</keyword>
<dbReference type="OrthoDB" id="2015372at2759"/>
<gene>
    <name evidence="1" type="ORF">PVAND_011055</name>
</gene>
<dbReference type="Gene3D" id="2.20.28.10">
    <property type="match status" value="1"/>
</dbReference>